<keyword evidence="2" id="KW-1133">Transmembrane helix</keyword>
<keyword evidence="2" id="KW-0812">Transmembrane</keyword>
<feature type="domain" description="DUF4349" evidence="3">
    <location>
        <begin position="74"/>
        <end position="307"/>
    </location>
</feature>
<accession>A0ABS3JQ70</accession>
<protein>
    <submittedName>
        <fullName evidence="4">DUF4349 domain-containing protein</fullName>
    </submittedName>
</protein>
<evidence type="ECO:0000256" key="1">
    <source>
        <dbReference type="SAM" id="MobiDB-lite"/>
    </source>
</evidence>
<dbReference type="InterPro" id="IPR025645">
    <property type="entry name" value="DUF4349"/>
</dbReference>
<dbReference type="Proteomes" id="UP000664628">
    <property type="component" value="Unassembled WGS sequence"/>
</dbReference>
<keyword evidence="2" id="KW-0472">Membrane</keyword>
<dbReference type="RefSeq" id="WP_207332103.1">
    <property type="nucleotide sequence ID" value="NZ_JAFMYW010000010.1"/>
</dbReference>
<feature type="transmembrane region" description="Helical" evidence="2">
    <location>
        <begin position="288"/>
        <end position="313"/>
    </location>
</feature>
<evidence type="ECO:0000313" key="4">
    <source>
        <dbReference type="EMBL" id="MBO0952148.1"/>
    </source>
</evidence>
<evidence type="ECO:0000313" key="5">
    <source>
        <dbReference type="Proteomes" id="UP000664628"/>
    </source>
</evidence>
<organism evidence="4 5">
    <name type="scientific">Fibrella forsythiae</name>
    <dbReference type="NCBI Taxonomy" id="2817061"/>
    <lineage>
        <taxon>Bacteria</taxon>
        <taxon>Pseudomonadati</taxon>
        <taxon>Bacteroidota</taxon>
        <taxon>Cytophagia</taxon>
        <taxon>Cytophagales</taxon>
        <taxon>Spirosomataceae</taxon>
        <taxon>Fibrella</taxon>
    </lineage>
</organism>
<dbReference type="Pfam" id="PF14257">
    <property type="entry name" value="DUF4349"/>
    <property type="match status" value="1"/>
</dbReference>
<name>A0ABS3JQ70_9BACT</name>
<dbReference type="EMBL" id="JAFMYW010000010">
    <property type="protein sequence ID" value="MBO0952148.1"/>
    <property type="molecule type" value="Genomic_DNA"/>
</dbReference>
<feature type="region of interest" description="Disordered" evidence="1">
    <location>
        <begin position="41"/>
        <end position="65"/>
    </location>
</feature>
<comment type="caution">
    <text evidence="4">The sequence shown here is derived from an EMBL/GenBank/DDBJ whole genome shotgun (WGS) entry which is preliminary data.</text>
</comment>
<evidence type="ECO:0000256" key="2">
    <source>
        <dbReference type="SAM" id="Phobius"/>
    </source>
</evidence>
<dbReference type="PROSITE" id="PS51257">
    <property type="entry name" value="PROKAR_LIPOPROTEIN"/>
    <property type="match status" value="1"/>
</dbReference>
<gene>
    <name evidence="4" type="ORF">J2I46_26440</name>
</gene>
<keyword evidence="5" id="KW-1185">Reference proteome</keyword>
<evidence type="ECO:0000259" key="3">
    <source>
        <dbReference type="Pfam" id="PF14257"/>
    </source>
</evidence>
<reference evidence="4 5" key="1">
    <citation type="submission" date="2021-03" db="EMBL/GenBank/DDBJ databases">
        <title>Fibrella sp. HMF5405 genome sequencing and assembly.</title>
        <authorList>
            <person name="Kang H."/>
            <person name="Kim H."/>
            <person name="Bae S."/>
            <person name="Joh K."/>
        </authorList>
    </citation>
    <scope>NUCLEOTIDE SEQUENCE [LARGE SCALE GENOMIC DNA]</scope>
    <source>
        <strain evidence="4 5">HMF5405</strain>
    </source>
</reference>
<proteinExistence type="predicted"/>
<sequence>MKTLNNPILLALTLLWLASCQSKQESPKQVYQPQSDARLLTDSTAPQPVPEATAQEAPATLPGASADQTKLPARQFIRTADIKFRVDNVVNATNRIEAITARYGGFVTFTRLDSQKDDTETVAISADSLLETTRFTVSNSMTLRVPNARLDTTLCALVGLSDYLDFREIKSDDVALQRLAAAQTQQRNTAYTQRLRAAIDKRGSTLGDVNDTEENRLTHQQQTDEARINDLLLVDQLQLSTITLTIYQRQSCQRTVLPNGNDVKAYEPAFLTKAADALATGGHVLANVILLLLEGWGIILFCLVAYVLIRYIIGRFRRTLLART</sequence>